<dbReference type="InterPro" id="IPR003126">
    <property type="entry name" value="Znf_UBR"/>
</dbReference>
<dbReference type="GO" id="GO:0061630">
    <property type="term" value="F:ubiquitin protein ligase activity"/>
    <property type="evidence" value="ECO:0000318"/>
    <property type="project" value="GO_Central"/>
</dbReference>
<dbReference type="GO" id="GO:1990304">
    <property type="term" value="C:MUB1-RAD6-UBR2 ubiquitin ligase complex"/>
    <property type="evidence" value="ECO:0007669"/>
    <property type="project" value="EnsemblFungi"/>
</dbReference>
<dbReference type="eggNOG" id="KOG1140">
    <property type="taxonomic scope" value="Eukaryota"/>
</dbReference>
<dbReference type="EC" id="2.3.2.27" evidence="9"/>
<dbReference type="Pfam" id="PF02207">
    <property type="entry name" value="zf-UBR"/>
    <property type="match status" value="1"/>
</dbReference>
<sequence>MGTVDYICDIREYLVHLPRLSNYQVNDTVLYQLWKVLFECLNQGRSKGIVDWKKLLRVYESPNWQNGVFQSIHLPAEWREKFLEEYTGTGEGVGNDHRGTSCNKLCQPTETVYYCFNCTKNPLYEICDECFDPTKHVGHQYTSKVVSRPEGKVCHCGDPSGLSNPEEGFECKSALNNLPRRTMSYEHDESLVSILAHVLDYIVDTMMQLKEWTNDDIFLTLPMTLEQQSEYYALQLYEKDCKIHIKDLAAKISRVLCKPLEYGIMMVEKLVRGEAFVILLESKDTQKLKTVKEIFTNEHIATHIKNKNEVFRENLVDELIRWIYELCYKRPNVQRKLALRVAMMSTWNSKLLGMTLRSQATMVPYWSKIYLLGNFTVQYSQRTSFPWCSPWSFDEAKNEQHDPRVLEIMKEYDKRLAEVVPDNSTAKYQPLNGSRFQYLITDGTAVMSKVSRYRMMKVICSMFTIIDDSKKCLAAQYLDVYCAVLYNTVASESTDYKISLMNMLSQYIFQNPQIANMIITKAPGFIQRALQFAFALLSFAPATLINCPPIPLSYDFKLPDDSIKSKRSVVCFKDIYLIMSTNTVPESVFQNQELTSVIIKCFASFNNILPLRREAKEHVEFENFDFSSYYFLFSSILVMVDGFVRNVCLIKDPRRRREVVYDLLDRSISLEIKMLSCFRNSIPFSDSLWDSSDAEPQVKMVRETIYNVTSNIISFQVGIDTQNFFNPMSYFFKFVLQWSQCGRYETLPEELKGYINLVSFFKENKKLIFMAESALSTLVLIAQINSGFWVRNGAPIIHQLRMYTKYSMREFTYFSDIFNLQLAMSLSPPNDFMVTFISRWHLKNWTEGVPIDDYPDKDVTSSMVDQCLLLLIQLLSEVRSLTMSSSVEGFEKTMRSEIIHALCFHNCSHSNLMNVIPEHVTKHPAFDLYLEHLANYTPPIGITDHGVYTLKEEYMNEVDPYFVGFSATKRYEAEKLMRSRMESNQLIPYMDTFVPAKNVIMELQFTPFSGLYQITSTDIFGIFIKSTLEHIAKFKYEAMLSKVAHIIHLCFINNLNGFVNVFWREYSFDETALSFYNSIGSLLFSFLLDEDFCSDHGKIREIFSLLQREAPHVDVDGYLNEQTPNYDPQIWKSRSRELKKGEDEYEKKRLAKRKRDRLLRKLAKQQQQFMENNNVTPEDIDSRETTIDGSFSAIGWEYPDDTCVFCKMPRVENDTFVYFTHFEQNTVDKYTDFGKLNLLQSLYTSAKPQPLFPSPGSTSICHVVKACGHGSHFSCMERHMKASRNAHNHMTKNVPNGLGFSLLFCPLCNSLVNSFIPRLSDVNTRCDEELFAGTHENKYSMSSEELDTLCLKSLIIFCSLTVQSKFSRLPDIYTLFCSVIANTISNIELITRSGDTTIPITKRLTNQQLLTLRLLTEMKIYILERKLFSHQTGKITGIPIPAVREYDDWAAFNVEFLHSNLLLDACRYLNPITRKGYPLSAFVYASIKRKLHQIFIALSTTLVEDSDCMIDGDQNVMDWDVDDIDSGQEGADSVLGVVLTYIVALSTAISIDRSQLNRVAKWKVLLYNVTEKALTVFLRRFLMLIFAEYPITKRECNTIELELSSLLSYFGVPQLDSILTDFRVNDLPLTKATIKEASKGPNIQSYAQKVYSLRVESPYGSPLIPLPHRLSDLLSDEEEQLQYRINRHEVAMCLFCGTKVFIQNASMLHNFMIGECTNHYSNECTQTAVYGCFLLVRSNTVYLAYGDRGTFFKAPYVNKHGEVDEDYKYGTPVFLDEKLYSHLGNDIVLGGKIPHLVHRLTENMSDVGGWESM</sequence>
<dbReference type="Pfam" id="PF22960">
    <property type="entry name" value="WHD_UBR1"/>
    <property type="match status" value="1"/>
</dbReference>
<dbReference type="STRING" id="284811.Q75F75"/>
<comment type="pathway">
    <text evidence="9">Protein modification; protein ubiquitination.</text>
</comment>
<evidence type="ECO:0000256" key="5">
    <source>
        <dbReference type="ARBA" id="ARBA00022786"/>
    </source>
</evidence>
<dbReference type="SUPFAM" id="SSF46785">
    <property type="entry name" value="Winged helix' DNA-binding domain"/>
    <property type="match status" value="1"/>
</dbReference>
<dbReference type="EMBL" id="AE016814">
    <property type="protein sequence ID" value="AAS50219.2"/>
    <property type="molecule type" value="Genomic_DNA"/>
</dbReference>
<dbReference type="RefSeq" id="NP_982395.2">
    <property type="nucleotide sequence ID" value="NM_207748.2"/>
</dbReference>
<dbReference type="InterPro" id="IPR042065">
    <property type="entry name" value="E3_ELL-like"/>
</dbReference>
<keyword evidence="2 9" id="KW-0808">Transferase</keyword>
<dbReference type="GO" id="GO:0000151">
    <property type="term" value="C:ubiquitin ligase complex"/>
    <property type="evidence" value="ECO:0000318"/>
    <property type="project" value="GO_Central"/>
</dbReference>
<dbReference type="SMART" id="SM00396">
    <property type="entry name" value="ZnF_UBR1"/>
    <property type="match status" value="1"/>
</dbReference>
<gene>
    <name evidence="11" type="ORF">AGOS_AAL147C</name>
</gene>
<evidence type="ECO:0000259" key="10">
    <source>
        <dbReference type="PROSITE" id="PS51157"/>
    </source>
</evidence>
<feature type="domain" description="UBR-type" evidence="10">
    <location>
        <begin position="100"/>
        <end position="176"/>
    </location>
</feature>
<dbReference type="UniPathway" id="UPA00143"/>
<dbReference type="Gene3D" id="1.10.10.2670">
    <property type="entry name" value="E3 ubiquitin-protein ligase"/>
    <property type="match status" value="1"/>
</dbReference>
<dbReference type="GO" id="GO:0071596">
    <property type="term" value="P:ubiquitin-dependent protein catabolic process via the N-end rule pathway"/>
    <property type="evidence" value="ECO:0000318"/>
    <property type="project" value="GO_Central"/>
</dbReference>
<dbReference type="PANTHER" id="PTHR21497">
    <property type="entry name" value="UBIQUITIN LIGASE E3 ALPHA-RELATED"/>
    <property type="match status" value="1"/>
</dbReference>
<evidence type="ECO:0000256" key="1">
    <source>
        <dbReference type="ARBA" id="ARBA00000900"/>
    </source>
</evidence>
<evidence type="ECO:0000256" key="9">
    <source>
        <dbReference type="RuleBase" id="RU366018"/>
    </source>
</evidence>
<reference evidence="12" key="2">
    <citation type="journal article" date="2013" name="G3 (Bethesda)">
        <title>Genomes of Ashbya fungi isolated from insects reveal four mating-type loci, numerous translocations, lack of transposons, and distinct gene duplications.</title>
        <authorList>
            <person name="Dietrich F.S."/>
            <person name="Voegeli S."/>
            <person name="Kuo S."/>
            <person name="Philippsen P."/>
        </authorList>
    </citation>
    <scope>GENOME REANNOTATION</scope>
    <source>
        <strain evidence="12">ATCC 10895 / CBS 109.51 / FGSC 9923 / NRRL Y-1056</strain>
    </source>
</reference>
<dbReference type="GO" id="GO:0005737">
    <property type="term" value="C:cytoplasm"/>
    <property type="evidence" value="ECO:0000318"/>
    <property type="project" value="GO_Central"/>
</dbReference>
<protein>
    <recommendedName>
        <fullName evidence="9">E3 ubiquitin-protein ligase</fullName>
        <ecNumber evidence="9">2.3.2.27</ecNumber>
    </recommendedName>
</protein>
<reference evidence="11 12" key="1">
    <citation type="journal article" date="2004" name="Science">
        <title>The Ashbya gossypii genome as a tool for mapping the ancient Saccharomyces cerevisiae genome.</title>
        <authorList>
            <person name="Dietrich F.S."/>
            <person name="Voegeli S."/>
            <person name="Brachat S."/>
            <person name="Lerch A."/>
            <person name="Gates K."/>
            <person name="Steiner S."/>
            <person name="Mohr C."/>
            <person name="Pohlmann R."/>
            <person name="Luedi P."/>
            <person name="Choi S."/>
            <person name="Wing R.A."/>
            <person name="Flavier A."/>
            <person name="Gaffney T.D."/>
            <person name="Philippsen P."/>
        </authorList>
    </citation>
    <scope>NUCLEOTIDE SEQUENCE [LARGE SCALE GENOMIC DNA]</scope>
    <source>
        <strain evidence="12">ATCC 10895 / CBS 109.51 / FGSC 9923 / NRRL Y-1056</strain>
    </source>
</reference>
<dbReference type="Proteomes" id="UP000000591">
    <property type="component" value="Chromosome I"/>
</dbReference>
<dbReference type="HOGENOM" id="CLU_004097_0_0_1"/>
<evidence type="ECO:0000256" key="8">
    <source>
        <dbReference type="PROSITE-ProRule" id="PRU00508"/>
    </source>
</evidence>
<organism evidence="11 12">
    <name type="scientific">Eremothecium gossypii (strain ATCC 10895 / CBS 109.51 / FGSC 9923 / NRRL Y-1056)</name>
    <name type="common">Yeast</name>
    <name type="synonym">Ashbya gossypii</name>
    <dbReference type="NCBI Taxonomy" id="284811"/>
    <lineage>
        <taxon>Eukaryota</taxon>
        <taxon>Fungi</taxon>
        <taxon>Dikarya</taxon>
        <taxon>Ascomycota</taxon>
        <taxon>Saccharomycotina</taxon>
        <taxon>Saccharomycetes</taxon>
        <taxon>Saccharomycetales</taxon>
        <taxon>Saccharomycetaceae</taxon>
        <taxon>Eremothecium</taxon>
    </lineage>
</organism>
<evidence type="ECO:0000256" key="2">
    <source>
        <dbReference type="ARBA" id="ARBA00022679"/>
    </source>
</evidence>
<feature type="zinc finger region" description="UBR-type" evidence="8">
    <location>
        <begin position="100"/>
        <end position="176"/>
    </location>
</feature>
<dbReference type="InterPro" id="IPR044046">
    <property type="entry name" value="E3_ligase_UBR-like_C"/>
</dbReference>
<dbReference type="GO" id="GO:1990305">
    <property type="term" value="C:RAD6-UBR2 ubiquitin ligase complex"/>
    <property type="evidence" value="ECO:0007669"/>
    <property type="project" value="EnsemblFungi"/>
</dbReference>
<evidence type="ECO:0000256" key="6">
    <source>
        <dbReference type="ARBA" id="ARBA00022833"/>
    </source>
</evidence>
<dbReference type="GO" id="GO:0071629">
    <property type="term" value="P:cytoplasm protein quality control by the ubiquitin-proteasome system"/>
    <property type="evidence" value="ECO:0007669"/>
    <property type="project" value="EnsemblFungi"/>
</dbReference>
<dbReference type="PANTHER" id="PTHR21497:SF24">
    <property type="entry name" value="E3 UBIQUITIN-PROTEIN LIGASE UBR1"/>
    <property type="match status" value="1"/>
</dbReference>
<dbReference type="GeneID" id="4618636"/>
<dbReference type="Pfam" id="PF18995">
    <property type="entry name" value="PRT6_C"/>
    <property type="match status" value="1"/>
</dbReference>
<dbReference type="InterPro" id="IPR036390">
    <property type="entry name" value="WH_DNA-bd_sf"/>
</dbReference>
<dbReference type="Gene3D" id="2.10.110.30">
    <property type="match status" value="1"/>
</dbReference>
<keyword evidence="3 9" id="KW-0479">Metal-binding</keyword>
<proteinExistence type="inferred from homology"/>
<dbReference type="InterPro" id="IPR039164">
    <property type="entry name" value="UBR1-like"/>
</dbReference>
<dbReference type="GO" id="GO:0008270">
    <property type="term" value="F:zinc ion binding"/>
    <property type="evidence" value="ECO:0007669"/>
    <property type="project" value="UniProtKB-UniRule"/>
</dbReference>
<dbReference type="FunCoup" id="Q75F75">
    <property type="interactions" value="92"/>
</dbReference>
<evidence type="ECO:0000313" key="11">
    <source>
        <dbReference type="EMBL" id="AAS50219.2"/>
    </source>
</evidence>
<accession>Q75F75</accession>
<dbReference type="InterPro" id="IPR055194">
    <property type="entry name" value="UBR1-like_WH"/>
</dbReference>
<dbReference type="KEGG" id="ago:AGOS_AAL147C"/>
<dbReference type="CDD" id="cd19670">
    <property type="entry name" value="UBR-box_UBR1_2_3"/>
    <property type="match status" value="1"/>
</dbReference>
<dbReference type="PROSITE" id="PS51157">
    <property type="entry name" value="ZF_UBR"/>
    <property type="match status" value="1"/>
</dbReference>
<comment type="similarity">
    <text evidence="7 9">Belongs to the E3 ubiquitin-protein ligase UBR1-like family.</text>
</comment>
<comment type="catalytic activity">
    <reaction evidence="1 9">
        <text>S-ubiquitinyl-[E2 ubiquitin-conjugating enzyme]-L-cysteine + [acceptor protein]-L-lysine = [E2 ubiquitin-conjugating enzyme]-L-cysteine + N(6)-ubiquitinyl-[acceptor protein]-L-lysine.</text>
        <dbReference type="EC" id="2.3.2.27"/>
    </reaction>
</comment>
<dbReference type="GO" id="GO:0034620">
    <property type="term" value="P:cellular response to unfolded protein"/>
    <property type="evidence" value="ECO:0007669"/>
    <property type="project" value="EnsemblFungi"/>
</dbReference>
<evidence type="ECO:0000256" key="4">
    <source>
        <dbReference type="ARBA" id="ARBA00022771"/>
    </source>
</evidence>
<dbReference type="InParanoid" id="Q75F75"/>
<keyword evidence="4 9" id="KW-0863">Zinc-finger</keyword>
<dbReference type="OMA" id="TKYSMRE"/>
<keyword evidence="12" id="KW-1185">Reference proteome</keyword>
<evidence type="ECO:0000256" key="7">
    <source>
        <dbReference type="ARBA" id="ARBA00046341"/>
    </source>
</evidence>
<dbReference type="OrthoDB" id="26387at2759"/>
<name>Q75F75_EREGS</name>
<dbReference type="GO" id="GO:0016567">
    <property type="term" value="P:protein ubiquitination"/>
    <property type="evidence" value="ECO:0000318"/>
    <property type="project" value="GO_Central"/>
</dbReference>
<keyword evidence="5 9" id="KW-0833">Ubl conjugation pathway</keyword>
<keyword evidence="6 9" id="KW-0862">Zinc</keyword>
<dbReference type="GO" id="GO:0000209">
    <property type="term" value="P:protein polyubiquitination"/>
    <property type="evidence" value="ECO:0007669"/>
    <property type="project" value="EnsemblFungi"/>
</dbReference>
<evidence type="ECO:0000256" key="3">
    <source>
        <dbReference type="ARBA" id="ARBA00022723"/>
    </source>
</evidence>
<comment type="function">
    <text evidence="9">Ubiquitin ligase protein which is a component of the N-end rule pathway. Recognizes and binds to proteins bearing specific N-terminal residues that are destabilizing according to the N-end rule, leading to their ubiquitination and subsequent degradation.</text>
</comment>
<evidence type="ECO:0000313" key="12">
    <source>
        <dbReference type="Proteomes" id="UP000000591"/>
    </source>
</evidence>